<sequence length="185" mass="19544">MRIPPVPPILPVPPDQASAAEKAASSAQAAVREVALSMEEALTDADHAVGISLVVALPLTDGFPPRVPLIQVAQSAASRDGVADVVGVRPIKPLSRWYQEVRRAVESMASSRSAVPVDVLADVLVDVRSDGSESLVAAIEQRLGVVRIAAEVDLSHDGAYSAAWRKDFLLITRSHVAMLALTVDD</sequence>
<dbReference type="EMBL" id="JBHSKJ010000001">
    <property type="protein sequence ID" value="MFC5143612.1"/>
    <property type="molecule type" value="Genomic_DNA"/>
</dbReference>
<reference evidence="3" key="1">
    <citation type="journal article" date="2019" name="Int. J. Syst. Evol. Microbiol.">
        <title>The Global Catalogue of Microorganisms (GCM) 10K type strain sequencing project: providing services to taxonomists for standard genome sequencing and annotation.</title>
        <authorList>
            <consortium name="The Broad Institute Genomics Platform"/>
            <consortium name="The Broad Institute Genome Sequencing Center for Infectious Disease"/>
            <person name="Wu L."/>
            <person name="Ma J."/>
        </authorList>
    </citation>
    <scope>NUCLEOTIDE SEQUENCE [LARGE SCALE GENOMIC DNA]</scope>
    <source>
        <strain evidence="3">CGMCC 4.1641</strain>
    </source>
</reference>
<evidence type="ECO:0000313" key="3">
    <source>
        <dbReference type="Proteomes" id="UP001596222"/>
    </source>
</evidence>
<accession>A0ABV9ZTX8</accession>
<evidence type="ECO:0000313" key="2">
    <source>
        <dbReference type="EMBL" id="MFC5143612.1"/>
    </source>
</evidence>
<name>A0ABV9ZTX8_9ACTN</name>
<protein>
    <submittedName>
        <fullName evidence="2">Uncharacterized protein</fullName>
    </submittedName>
</protein>
<feature type="region of interest" description="Disordered" evidence="1">
    <location>
        <begin position="1"/>
        <end position="23"/>
    </location>
</feature>
<evidence type="ECO:0000256" key="1">
    <source>
        <dbReference type="SAM" id="MobiDB-lite"/>
    </source>
</evidence>
<dbReference type="Proteomes" id="UP001596222">
    <property type="component" value="Unassembled WGS sequence"/>
</dbReference>
<feature type="compositionally biased region" description="Pro residues" evidence="1">
    <location>
        <begin position="1"/>
        <end position="14"/>
    </location>
</feature>
<organism evidence="2 3">
    <name type="scientific">Streptomyces aureoversilis</name>
    <dbReference type="NCBI Taxonomy" id="67277"/>
    <lineage>
        <taxon>Bacteria</taxon>
        <taxon>Bacillati</taxon>
        <taxon>Actinomycetota</taxon>
        <taxon>Actinomycetes</taxon>
        <taxon>Kitasatosporales</taxon>
        <taxon>Streptomycetaceae</taxon>
        <taxon>Streptomyces</taxon>
    </lineage>
</organism>
<comment type="caution">
    <text evidence="2">The sequence shown here is derived from an EMBL/GenBank/DDBJ whole genome shotgun (WGS) entry which is preliminary data.</text>
</comment>
<proteinExistence type="predicted"/>
<dbReference type="RefSeq" id="WP_382036680.1">
    <property type="nucleotide sequence ID" value="NZ_JBHSKJ010000001.1"/>
</dbReference>
<gene>
    <name evidence="2" type="ORF">ACFPP6_02745</name>
</gene>
<keyword evidence="3" id="KW-1185">Reference proteome</keyword>